<feature type="non-terminal residue" evidence="2">
    <location>
        <position position="1"/>
    </location>
</feature>
<feature type="non-terminal residue" evidence="2">
    <location>
        <position position="78"/>
    </location>
</feature>
<evidence type="ECO:0000313" key="3">
    <source>
        <dbReference type="Proteomes" id="UP000311919"/>
    </source>
</evidence>
<keyword evidence="3" id="KW-1185">Reference proteome</keyword>
<organism evidence="2 3">
    <name type="scientific">Schistosoma japonicum</name>
    <name type="common">Blood fluke</name>
    <dbReference type="NCBI Taxonomy" id="6182"/>
    <lineage>
        <taxon>Eukaryota</taxon>
        <taxon>Metazoa</taxon>
        <taxon>Spiralia</taxon>
        <taxon>Lophotrochozoa</taxon>
        <taxon>Platyhelminthes</taxon>
        <taxon>Trematoda</taxon>
        <taxon>Digenea</taxon>
        <taxon>Strigeidida</taxon>
        <taxon>Schistosomatoidea</taxon>
        <taxon>Schistosomatidae</taxon>
        <taxon>Schistosoma</taxon>
    </lineage>
</organism>
<feature type="region of interest" description="Disordered" evidence="1">
    <location>
        <begin position="1"/>
        <end position="23"/>
    </location>
</feature>
<dbReference type="EMBL" id="SKCS01001577">
    <property type="protein sequence ID" value="TNN04525.1"/>
    <property type="molecule type" value="Genomic_DNA"/>
</dbReference>
<dbReference type="Proteomes" id="UP000311919">
    <property type="component" value="Unassembled WGS sequence"/>
</dbReference>
<gene>
    <name evidence="2" type="ORF">EWB00_002034</name>
</gene>
<evidence type="ECO:0000256" key="1">
    <source>
        <dbReference type="SAM" id="MobiDB-lite"/>
    </source>
</evidence>
<accession>A0A4Z2CJW6</accession>
<protein>
    <submittedName>
        <fullName evidence="2">Uncharacterized protein</fullName>
    </submittedName>
</protein>
<dbReference type="AlphaFoldDB" id="A0A4Z2CJW6"/>
<evidence type="ECO:0000313" key="2">
    <source>
        <dbReference type="EMBL" id="TNN04525.1"/>
    </source>
</evidence>
<name>A0A4Z2CJW6_SCHJA</name>
<sequence>ELDFDHEGSSVFPAPGDRQESGINLMTTKREWPVSGSTRDQISNCCSQLAFNNGNNLKRQLQNSLSQMVLLMQSRVQK</sequence>
<reference evidence="2 3" key="1">
    <citation type="submission" date="2019-03" db="EMBL/GenBank/DDBJ databases">
        <title>An improved genome assembly of the fluke Schistosoma japonicum.</title>
        <authorList>
            <person name="Hu W."/>
            <person name="Luo F."/>
            <person name="Yin M."/>
            <person name="Mo X."/>
            <person name="Sun C."/>
            <person name="Wu Q."/>
            <person name="Zhu B."/>
            <person name="Xiang M."/>
            <person name="Wang J."/>
            <person name="Wang Y."/>
            <person name="Zhang T."/>
            <person name="Xu B."/>
            <person name="Zheng H."/>
            <person name="Feng Z."/>
        </authorList>
    </citation>
    <scope>NUCLEOTIDE SEQUENCE [LARGE SCALE GENOMIC DNA]</scope>
    <source>
        <strain evidence="2">HuSjv2</strain>
        <tissue evidence="2">Worms</tissue>
    </source>
</reference>
<proteinExistence type="predicted"/>
<comment type="caution">
    <text evidence="2">The sequence shown here is derived from an EMBL/GenBank/DDBJ whole genome shotgun (WGS) entry which is preliminary data.</text>
</comment>